<keyword evidence="3" id="KW-0858">Xylan degradation</keyword>
<dbReference type="PANTHER" id="PTHR38050">
    <property type="match status" value="1"/>
</dbReference>
<evidence type="ECO:0000256" key="6">
    <source>
        <dbReference type="ARBA" id="ARBA00023277"/>
    </source>
</evidence>
<dbReference type="InterPro" id="IPR010126">
    <property type="entry name" value="Esterase_phb"/>
</dbReference>
<dbReference type="Proteomes" id="UP000011016">
    <property type="component" value="Unassembled WGS sequence"/>
</dbReference>
<proteinExistence type="predicted"/>
<keyword evidence="7" id="KW-0624">Polysaccharide degradation</keyword>
<evidence type="ECO:0000256" key="5">
    <source>
        <dbReference type="ARBA" id="ARBA00022801"/>
    </source>
</evidence>
<comment type="subcellular location">
    <subcellularLocation>
        <location evidence="1">Secreted</location>
    </subcellularLocation>
</comment>
<keyword evidence="6" id="KW-0119">Carbohydrate metabolism</keyword>
<evidence type="ECO:0000256" key="3">
    <source>
        <dbReference type="ARBA" id="ARBA00022651"/>
    </source>
</evidence>
<organism evidence="8 9">
    <name type="scientific">Corynebacterium otitidis ATCC 51513</name>
    <dbReference type="NCBI Taxonomy" id="883169"/>
    <lineage>
        <taxon>Bacteria</taxon>
        <taxon>Bacillati</taxon>
        <taxon>Actinomycetota</taxon>
        <taxon>Actinomycetes</taxon>
        <taxon>Mycobacteriales</taxon>
        <taxon>Corynebacteriaceae</taxon>
        <taxon>Corynebacterium</taxon>
    </lineage>
</organism>
<evidence type="ECO:0000256" key="2">
    <source>
        <dbReference type="ARBA" id="ARBA00022525"/>
    </source>
</evidence>
<dbReference type="GO" id="GO:0005576">
    <property type="term" value="C:extracellular region"/>
    <property type="evidence" value="ECO:0007669"/>
    <property type="project" value="UniProtKB-SubCell"/>
</dbReference>
<reference evidence="8 9" key="1">
    <citation type="journal article" date="2012" name="J. Bacteriol.">
        <title>Draft Genome Sequence of Turicella otitidis ATCC 51513, Isolated from Middle Ear Fluid from a Child with Otitis Media.</title>
        <authorList>
            <person name="Brinkrolf K."/>
            <person name="Schneider J."/>
            <person name="Knecht M."/>
            <person name="Ruckert C."/>
            <person name="Tauch A."/>
        </authorList>
    </citation>
    <scope>NUCLEOTIDE SEQUENCE [LARGE SCALE GENOMIC DNA]</scope>
    <source>
        <strain evidence="8 9">ATCC 51513</strain>
    </source>
</reference>
<keyword evidence="2" id="KW-0964">Secreted</keyword>
<dbReference type="Pfam" id="PF10503">
    <property type="entry name" value="Esterase_PHB"/>
    <property type="match status" value="1"/>
</dbReference>
<dbReference type="InterPro" id="IPR029058">
    <property type="entry name" value="AB_hydrolase_fold"/>
</dbReference>
<comment type="caution">
    <text evidence="8">The sequence shown here is derived from an EMBL/GenBank/DDBJ whole genome shotgun (WGS) entry which is preliminary data.</text>
</comment>
<evidence type="ECO:0008006" key="10">
    <source>
        <dbReference type="Google" id="ProtNLM"/>
    </source>
</evidence>
<sequence length="380" mass="40080">MSAEKALIRRWGREDSGELAKAQTPSRRGGRVLGGREFLAGLTTVAVGLALAVGIRWDAAAEEVEIDNPLASAPTLDPDEQPIPGVDISEIGSPEAHRGLIDTLNGQRSSPGAGERGSLYTVTSGEERRALVVIPEDYDSATPAPVVFGFHGYQGGPQDMADFGLDGLGAITVLPAGQDKAWQGAPYAATNDKDGDVAYVRDLIEQLDRVYSIDHDRIYAVGMSNGGGFAALLGCRMPEQFRAIASVAGAYYPGTYEGCAEGPVAFLEIHGGKDGVISIDGGPRKGSTLLAARAMVERFRERDGCAAEPEADRIGKQIVSFTWYGCAAGTGVQHVAVGEMEHEWPTGDDRGPKLADGTPYSATSAVADFFREHGLGDEAE</sequence>
<dbReference type="EMBL" id="CAJZ01000020">
    <property type="protein sequence ID" value="CCI82883.1"/>
    <property type="molecule type" value="Genomic_DNA"/>
</dbReference>
<evidence type="ECO:0000313" key="9">
    <source>
        <dbReference type="Proteomes" id="UP000011016"/>
    </source>
</evidence>
<dbReference type="PANTHER" id="PTHR38050:SF2">
    <property type="entry name" value="FERULOYL ESTERASE C-RELATED"/>
    <property type="match status" value="1"/>
</dbReference>
<evidence type="ECO:0000313" key="8">
    <source>
        <dbReference type="EMBL" id="CCI82883.1"/>
    </source>
</evidence>
<keyword evidence="4" id="KW-0732">Signal</keyword>
<dbReference type="AlphaFoldDB" id="I7IWG1"/>
<protein>
    <recommendedName>
        <fullName evidence="10">Polyhydroxybutyrate depolymerase</fullName>
    </recommendedName>
</protein>
<dbReference type="InterPro" id="IPR043595">
    <property type="entry name" value="FaeB/C/D"/>
</dbReference>
<dbReference type="GO" id="GO:0030600">
    <property type="term" value="F:feruloyl esterase activity"/>
    <property type="evidence" value="ECO:0007669"/>
    <property type="project" value="InterPro"/>
</dbReference>
<keyword evidence="5" id="KW-0378">Hydrolase</keyword>
<evidence type="ECO:0000256" key="7">
    <source>
        <dbReference type="ARBA" id="ARBA00023326"/>
    </source>
</evidence>
<dbReference type="Gene3D" id="3.40.50.1820">
    <property type="entry name" value="alpha/beta hydrolase"/>
    <property type="match status" value="1"/>
</dbReference>
<accession>I7IWG1</accession>
<dbReference type="SUPFAM" id="SSF53474">
    <property type="entry name" value="alpha/beta-Hydrolases"/>
    <property type="match status" value="1"/>
</dbReference>
<dbReference type="GO" id="GO:0045493">
    <property type="term" value="P:xylan catabolic process"/>
    <property type="evidence" value="ECO:0007669"/>
    <property type="project" value="UniProtKB-KW"/>
</dbReference>
<name>I7IWG1_9CORY</name>
<evidence type="ECO:0000256" key="4">
    <source>
        <dbReference type="ARBA" id="ARBA00022729"/>
    </source>
</evidence>
<gene>
    <name evidence="8" type="ORF">BN46_0130</name>
</gene>
<evidence type="ECO:0000256" key="1">
    <source>
        <dbReference type="ARBA" id="ARBA00004613"/>
    </source>
</evidence>